<keyword evidence="2" id="KW-0472">Membrane</keyword>
<feature type="transmembrane region" description="Helical" evidence="2">
    <location>
        <begin position="97"/>
        <end position="128"/>
    </location>
</feature>
<comment type="caution">
    <text evidence="4">The sequence shown here is derived from an EMBL/GenBank/DDBJ whole genome shotgun (WGS) entry which is preliminary data.</text>
</comment>
<evidence type="ECO:0000259" key="3">
    <source>
        <dbReference type="Pfam" id="PF25231"/>
    </source>
</evidence>
<accession>A0A9X2VIJ5</accession>
<organism evidence="4 5">
    <name type="scientific">Umezawaea endophytica</name>
    <dbReference type="NCBI Taxonomy" id="1654476"/>
    <lineage>
        <taxon>Bacteria</taxon>
        <taxon>Bacillati</taxon>
        <taxon>Actinomycetota</taxon>
        <taxon>Actinomycetes</taxon>
        <taxon>Pseudonocardiales</taxon>
        <taxon>Pseudonocardiaceae</taxon>
        <taxon>Umezawaea</taxon>
    </lineage>
</organism>
<protein>
    <recommendedName>
        <fullName evidence="3">DUF7847 domain-containing protein</fullName>
    </recommendedName>
</protein>
<dbReference type="EMBL" id="JANYMP010000004">
    <property type="protein sequence ID" value="MCS7477258.1"/>
    <property type="molecule type" value="Genomic_DNA"/>
</dbReference>
<reference evidence="4" key="1">
    <citation type="submission" date="2022-08" db="EMBL/GenBank/DDBJ databases">
        <authorList>
            <person name="Tistechok S."/>
            <person name="Samborskyy M."/>
            <person name="Roman I."/>
        </authorList>
    </citation>
    <scope>NUCLEOTIDE SEQUENCE</scope>
    <source>
        <strain evidence="4">DSM 103496</strain>
    </source>
</reference>
<sequence length="301" mass="31667">MTNTPDFGTPEPVREPWMPPAAPKPGVIPLRALGLGEILGGAVATIRRHPGLLLGSTALVMLVSQALGVAVMLPVIEELQGLAASGVRPTPEEIVPLLLRIGIGGSLAVLLGVLGQVFLTGLATIVVSRAVVGKPVTLAEAWAELRPNLLRLLGVSLLFGLAVLVGTVLCVLPGIWVGVLFSFAMPAVVLERLTVGQAFQRSRTLVRDAWWSTFGILVAAFAIGWVVNLVFSLPFAGFGSVAAGDLEAFSTSQYLFSSGASFLSGVLTYPFISVVLALVYVDRRIITERLDVQLAQAAEQP</sequence>
<feature type="domain" description="DUF7847" evidence="3">
    <location>
        <begin position="35"/>
        <end position="281"/>
    </location>
</feature>
<proteinExistence type="predicted"/>
<dbReference type="Proteomes" id="UP001141259">
    <property type="component" value="Unassembled WGS sequence"/>
</dbReference>
<feature type="transmembrane region" description="Helical" evidence="2">
    <location>
        <begin position="58"/>
        <end position="77"/>
    </location>
</feature>
<feature type="transmembrane region" description="Helical" evidence="2">
    <location>
        <begin position="149"/>
        <end position="169"/>
    </location>
</feature>
<keyword evidence="5" id="KW-1185">Reference proteome</keyword>
<feature type="transmembrane region" description="Helical" evidence="2">
    <location>
        <begin position="28"/>
        <end position="46"/>
    </location>
</feature>
<feature type="transmembrane region" description="Helical" evidence="2">
    <location>
        <begin position="255"/>
        <end position="281"/>
    </location>
</feature>
<name>A0A9X2VIJ5_9PSEU</name>
<evidence type="ECO:0000256" key="2">
    <source>
        <dbReference type="SAM" id="Phobius"/>
    </source>
</evidence>
<evidence type="ECO:0000313" key="5">
    <source>
        <dbReference type="Proteomes" id="UP001141259"/>
    </source>
</evidence>
<feature type="transmembrane region" description="Helical" evidence="2">
    <location>
        <begin position="214"/>
        <end position="235"/>
    </location>
</feature>
<dbReference type="Pfam" id="PF25231">
    <property type="entry name" value="DUF7847"/>
    <property type="match status" value="1"/>
</dbReference>
<dbReference type="AlphaFoldDB" id="A0A9X2VIJ5"/>
<gene>
    <name evidence="4" type="ORF">NZH93_10380</name>
</gene>
<keyword evidence="2" id="KW-1133">Transmembrane helix</keyword>
<dbReference type="InterPro" id="IPR057169">
    <property type="entry name" value="DUF7847"/>
</dbReference>
<feature type="transmembrane region" description="Helical" evidence="2">
    <location>
        <begin position="175"/>
        <end position="193"/>
    </location>
</feature>
<evidence type="ECO:0000256" key="1">
    <source>
        <dbReference type="SAM" id="MobiDB-lite"/>
    </source>
</evidence>
<feature type="region of interest" description="Disordered" evidence="1">
    <location>
        <begin position="1"/>
        <end position="20"/>
    </location>
</feature>
<evidence type="ECO:0000313" key="4">
    <source>
        <dbReference type="EMBL" id="MCS7477258.1"/>
    </source>
</evidence>
<dbReference type="RefSeq" id="WP_259622769.1">
    <property type="nucleotide sequence ID" value="NZ_JANYMP010000004.1"/>
</dbReference>
<keyword evidence="2" id="KW-0812">Transmembrane</keyword>